<accession>A0A1V0SLD7</accession>
<dbReference type="EMBL" id="KY684113">
    <property type="protein sequence ID" value="ARF12540.1"/>
    <property type="molecule type" value="Genomic_DNA"/>
</dbReference>
<evidence type="ECO:0000259" key="1">
    <source>
        <dbReference type="Pfam" id="PF00156"/>
    </source>
</evidence>
<name>A0A1V0SLD7_9VIRU</name>
<dbReference type="PANTHER" id="PTHR43340">
    <property type="entry name" value="HYPOXANTHINE-GUANINE PHOSPHORIBOSYLTRANSFERASE"/>
    <property type="match status" value="1"/>
</dbReference>
<dbReference type="PANTHER" id="PTHR43340:SF1">
    <property type="entry name" value="HYPOXANTHINE PHOSPHORIBOSYLTRANSFERASE"/>
    <property type="match status" value="1"/>
</dbReference>
<dbReference type="GO" id="GO:0032264">
    <property type="term" value="P:IMP salvage"/>
    <property type="evidence" value="ECO:0007669"/>
    <property type="project" value="TreeGrafter"/>
</dbReference>
<dbReference type="InterPro" id="IPR029057">
    <property type="entry name" value="PRTase-like"/>
</dbReference>
<dbReference type="InterPro" id="IPR050408">
    <property type="entry name" value="HGPRT"/>
</dbReference>
<keyword evidence="2" id="KW-0808">Transferase</keyword>
<dbReference type="GO" id="GO:0046100">
    <property type="term" value="P:hypoxanthine metabolic process"/>
    <property type="evidence" value="ECO:0007669"/>
    <property type="project" value="TreeGrafter"/>
</dbReference>
<evidence type="ECO:0000313" key="2">
    <source>
        <dbReference type="EMBL" id="ARF12540.1"/>
    </source>
</evidence>
<sequence>MGILESSLASEQVGMFEASMKASRDFLAGRQDLQDVDIYNTWRLLLTKDEIDVAVRYCAKVINEKFKGKDIVIACILKGCVYFFVDLTRMITLPHSCYMFEFSSYVGQTQNSGEILSLIQPEKFKNKYVILLDELYDNGLTLESVKQEIMKKGNVPSENIFTCTLMRKEHSGKYPEPDLCPLVLPDCWCTGLGLDDSQQKRNWTCVYACPKAPGIELSEADKMFMDNDVYVKEREKIIAQIKKLVDY</sequence>
<dbReference type="GO" id="GO:0004422">
    <property type="term" value="F:hypoxanthine phosphoribosyltransferase activity"/>
    <property type="evidence" value="ECO:0007669"/>
    <property type="project" value="TreeGrafter"/>
</dbReference>
<reference evidence="2" key="1">
    <citation type="journal article" date="2017" name="Science">
        <title>Giant viruses with an expanded complement of translation system components.</title>
        <authorList>
            <person name="Schulz F."/>
            <person name="Yutin N."/>
            <person name="Ivanova N.N."/>
            <person name="Ortega D.R."/>
            <person name="Lee T.K."/>
            <person name="Vierheilig J."/>
            <person name="Daims H."/>
            <person name="Horn M."/>
            <person name="Wagner M."/>
            <person name="Jensen G.J."/>
            <person name="Kyrpides N.C."/>
            <person name="Koonin E.V."/>
            <person name="Woyke T."/>
        </authorList>
    </citation>
    <scope>NUCLEOTIDE SEQUENCE</scope>
    <source>
        <strain evidence="2">KNV1</strain>
    </source>
</reference>
<proteinExistence type="predicted"/>
<protein>
    <submittedName>
        <fullName evidence="2">Phosphoribosyl transferase domain protein</fullName>
    </submittedName>
</protein>
<feature type="domain" description="Phosphoribosyltransferase" evidence="1">
    <location>
        <begin position="54"/>
        <end position="173"/>
    </location>
</feature>
<organism evidence="2">
    <name type="scientific">Klosneuvirus KNV1</name>
    <dbReference type="NCBI Taxonomy" id="1977640"/>
    <lineage>
        <taxon>Viruses</taxon>
        <taxon>Varidnaviria</taxon>
        <taxon>Bamfordvirae</taxon>
        <taxon>Nucleocytoviricota</taxon>
        <taxon>Megaviricetes</taxon>
        <taxon>Imitervirales</taxon>
        <taxon>Mimiviridae</taxon>
        <taxon>Klosneuvirinae</taxon>
        <taxon>Klosneuvirus</taxon>
    </lineage>
</organism>
<gene>
    <name evidence="2" type="ORF">Klosneuvirus_6_102</name>
</gene>
<dbReference type="GO" id="GO:0006178">
    <property type="term" value="P:guanine salvage"/>
    <property type="evidence" value="ECO:0007669"/>
    <property type="project" value="TreeGrafter"/>
</dbReference>
<dbReference type="CDD" id="cd06223">
    <property type="entry name" value="PRTases_typeI"/>
    <property type="match status" value="1"/>
</dbReference>
<dbReference type="GO" id="GO:0032263">
    <property type="term" value="P:GMP salvage"/>
    <property type="evidence" value="ECO:0007669"/>
    <property type="project" value="TreeGrafter"/>
</dbReference>
<dbReference type="SUPFAM" id="SSF53271">
    <property type="entry name" value="PRTase-like"/>
    <property type="match status" value="1"/>
</dbReference>
<dbReference type="Gene3D" id="3.40.50.2020">
    <property type="match status" value="1"/>
</dbReference>
<dbReference type="GO" id="GO:0000287">
    <property type="term" value="F:magnesium ion binding"/>
    <property type="evidence" value="ECO:0007669"/>
    <property type="project" value="TreeGrafter"/>
</dbReference>
<dbReference type="InterPro" id="IPR000836">
    <property type="entry name" value="PRTase_dom"/>
</dbReference>
<dbReference type="Pfam" id="PF00156">
    <property type="entry name" value="Pribosyltran"/>
    <property type="match status" value="1"/>
</dbReference>